<name>A0A837JB13_9BACT</name>
<gene>
    <name evidence="2" type="ORF">AF77_07880</name>
</gene>
<feature type="domain" description="ATPase AAA-type core" evidence="1">
    <location>
        <begin position="62"/>
        <end position="511"/>
    </location>
</feature>
<dbReference type="Proteomes" id="UP000035462">
    <property type="component" value="Unassembled WGS sequence"/>
</dbReference>
<dbReference type="Pfam" id="PF13304">
    <property type="entry name" value="AAA_21"/>
    <property type="match status" value="1"/>
</dbReference>
<organism evidence="2 3">
    <name type="scientific">Aliarcobacter butzleri L352</name>
    <dbReference type="NCBI Taxonomy" id="1447260"/>
    <lineage>
        <taxon>Bacteria</taxon>
        <taxon>Pseudomonadati</taxon>
        <taxon>Campylobacterota</taxon>
        <taxon>Epsilonproteobacteria</taxon>
        <taxon>Campylobacterales</taxon>
        <taxon>Arcobacteraceae</taxon>
        <taxon>Aliarcobacter</taxon>
    </lineage>
</organism>
<dbReference type="GO" id="GO:0016887">
    <property type="term" value="F:ATP hydrolysis activity"/>
    <property type="evidence" value="ECO:0007669"/>
    <property type="project" value="InterPro"/>
</dbReference>
<dbReference type="InterPro" id="IPR003959">
    <property type="entry name" value="ATPase_AAA_core"/>
</dbReference>
<dbReference type="SUPFAM" id="SSF52540">
    <property type="entry name" value="P-loop containing nucleoside triphosphate hydrolases"/>
    <property type="match status" value="1"/>
</dbReference>
<dbReference type="AlphaFoldDB" id="A0A837JB13"/>
<evidence type="ECO:0000259" key="1">
    <source>
        <dbReference type="Pfam" id="PF13304"/>
    </source>
</evidence>
<dbReference type="EMBL" id="JAIT01000056">
    <property type="protein sequence ID" value="KLE04006.1"/>
    <property type="molecule type" value="Genomic_DNA"/>
</dbReference>
<dbReference type="Gene3D" id="3.40.50.300">
    <property type="entry name" value="P-loop containing nucleotide triphosphate hydrolases"/>
    <property type="match status" value="2"/>
</dbReference>
<dbReference type="CDD" id="cd00267">
    <property type="entry name" value="ABC_ATPase"/>
    <property type="match status" value="1"/>
</dbReference>
<sequence>MELVYLWVEEYKNIRNQGFNFSPRFECEFFPKYDKDGKLEKNSELKIKPKEYINIFPDNINVTAIVGKNGAGKSTIQKLIFLLIFLKKYENFQADNPIDAQKEDAIIEIFKNDLFKNKNIFLIINTNEGLKKLSLLQIIQNYDNTTINSLKTTYQKCYLKDKYDELKPKEIKFFSIHFHYMIDTWFDGYHTADDWTLKLYHRVDGFKTPLLLEPYKGHDKENQYIDISNIEYLNNGKMFEFYGQLTKKLEFNKFFNPNYIWMMIDSNKLISKFKKFDGFPIENSVVKIIEDYINKLCEDKDLLSLNKIYAMIKIVHASNSNIFTNSNIIQEIRDKIVNISSDSTFKELIDSFSFDDLLKMTGLNETKKLESCVKFDSEIVNHQEKLDKYKDFLVLDPSKHTVNKIKEVYDIFENIVPWIEIELYQDEKGYSSLSSGEKAFLSFAMNVLYQIGNIKRTNDYKTINFFLDEVEYSMHPEWQKEFLKQVLILLKHFNEIQFNLYCATHSPFLLSDIPKENIIFLEDGKQVNPDITQTFGANIHTLLSDGFFMSNGLMGEFAKNKIEEIKKFYELIQKLQNKGKIKKELWKKSYDKRKTRFGNIQKIIGEPFLQTIIKNYLDELEILFNGKKEFLDKEIKRLQALQESLND</sequence>
<evidence type="ECO:0000313" key="3">
    <source>
        <dbReference type="Proteomes" id="UP000035462"/>
    </source>
</evidence>
<reference evidence="2 3" key="1">
    <citation type="submission" date="2014-01" db="EMBL/GenBank/DDBJ databases">
        <title>Development of a Comparative Genomic Fingerprinting Assay for High Resolution Genotyping of Arcobacter butzleri.</title>
        <authorList>
            <person name="Webb A.L."/>
            <person name="Inglis G.D."/>
            <person name="Kruczkiewicz P."/>
            <person name="Selinger L.B."/>
            <person name="Taboada E.N."/>
        </authorList>
    </citation>
    <scope>NUCLEOTIDE SEQUENCE [LARGE SCALE GENOMIC DNA]</scope>
    <source>
        <strain evidence="2 3">L352</strain>
    </source>
</reference>
<dbReference type="InterPro" id="IPR027417">
    <property type="entry name" value="P-loop_NTPase"/>
</dbReference>
<comment type="caution">
    <text evidence="2">The sequence shown here is derived from an EMBL/GenBank/DDBJ whole genome shotgun (WGS) entry which is preliminary data.</text>
</comment>
<dbReference type="GO" id="GO:0005524">
    <property type="term" value="F:ATP binding"/>
    <property type="evidence" value="ECO:0007669"/>
    <property type="project" value="InterPro"/>
</dbReference>
<protein>
    <recommendedName>
        <fullName evidence="1">ATPase AAA-type core domain-containing protein</fullName>
    </recommendedName>
</protein>
<dbReference type="RefSeq" id="WP_046995072.1">
    <property type="nucleotide sequence ID" value="NZ_JAIT01000056.1"/>
</dbReference>
<evidence type="ECO:0000313" key="2">
    <source>
        <dbReference type="EMBL" id="KLE04006.1"/>
    </source>
</evidence>
<accession>A0A837JB13</accession>
<proteinExistence type="predicted"/>